<sequence length="72" mass="7559">MVLPVSALALEATPSPIRTGAASRAAEAAMRRVMTFMMSSPLLLGFSILRPVCSGDEIRMPCVEADVCHPAG</sequence>
<reference evidence="1" key="2">
    <citation type="submission" date="2020-02" db="EMBL/GenBank/DDBJ databases">
        <authorList>
            <person name="Matsumoto Y."/>
            <person name="Motooka D."/>
            <person name="Nakamura S."/>
        </authorList>
    </citation>
    <scope>NUCLEOTIDE SEQUENCE</scope>
    <source>
        <strain evidence="1">JCM 13671</strain>
    </source>
</reference>
<dbReference type="EMBL" id="AP022612">
    <property type="protein sequence ID" value="BBZ32114.1"/>
    <property type="molecule type" value="Genomic_DNA"/>
</dbReference>
<evidence type="ECO:0000313" key="2">
    <source>
        <dbReference type="Proteomes" id="UP000466931"/>
    </source>
</evidence>
<protein>
    <submittedName>
        <fullName evidence="1">Uncharacterized protein</fullName>
    </submittedName>
</protein>
<gene>
    <name evidence="1" type="ORF">MCNF_07190</name>
</gene>
<dbReference type="AlphaFoldDB" id="A0A7I7XSH9"/>
<reference evidence="1" key="1">
    <citation type="journal article" date="2019" name="Emerg. Microbes Infect.">
        <title>Comprehensive subspecies identification of 175 nontuberculous mycobacteria species based on 7547 genomic profiles.</title>
        <authorList>
            <person name="Matsumoto Y."/>
            <person name="Kinjo T."/>
            <person name="Motooka D."/>
            <person name="Nabeya D."/>
            <person name="Jung N."/>
            <person name="Uechi K."/>
            <person name="Horii T."/>
            <person name="Iida T."/>
            <person name="Fujita J."/>
            <person name="Nakamura S."/>
        </authorList>
    </citation>
    <scope>NUCLEOTIDE SEQUENCE [LARGE SCALE GENOMIC DNA]</scope>
    <source>
        <strain evidence="1">JCM 13671</strain>
    </source>
</reference>
<accession>A0A7I7XSH9</accession>
<dbReference type="Proteomes" id="UP000466931">
    <property type="component" value="Chromosome"/>
</dbReference>
<organism evidence="1 2">
    <name type="scientific">Mycolicibacterium confluentis</name>
    <dbReference type="NCBI Taxonomy" id="28047"/>
    <lineage>
        <taxon>Bacteria</taxon>
        <taxon>Bacillati</taxon>
        <taxon>Actinomycetota</taxon>
        <taxon>Actinomycetes</taxon>
        <taxon>Mycobacteriales</taxon>
        <taxon>Mycobacteriaceae</taxon>
        <taxon>Mycolicibacterium</taxon>
    </lineage>
</organism>
<keyword evidence="2" id="KW-1185">Reference proteome</keyword>
<evidence type="ECO:0000313" key="1">
    <source>
        <dbReference type="EMBL" id="BBZ32114.1"/>
    </source>
</evidence>
<name>A0A7I7XSH9_9MYCO</name>
<proteinExistence type="predicted"/>